<dbReference type="Gene3D" id="3.40.50.300">
    <property type="entry name" value="P-loop containing nucleotide triphosphate hydrolases"/>
    <property type="match status" value="3"/>
</dbReference>
<dbReference type="Proteomes" id="UP001497392">
    <property type="component" value="Unassembled WGS sequence"/>
</dbReference>
<evidence type="ECO:0000313" key="14">
    <source>
        <dbReference type="Proteomes" id="UP001497392"/>
    </source>
</evidence>
<feature type="compositionally biased region" description="Polar residues" evidence="9">
    <location>
        <begin position="1724"/>
        <end position="1733"/>
    </location>
</feature>
<keyword evidence="3" id="KW-0813">Transport</keyword>
<dbReference type="PROSITE" id="PS00211">
    <property type="entry name" value="ABC_TRANSPORTER_1"/>
    <property type="match status" value="2"/>
</dbReference>
<feature type="compositionally biased region" description="Polar residues" evidence="9">
    <location>
        <begin position="1744"/>
        <end position="1758"/>
    </location>
</feature>
<dbReference type="CDD" id="cd18605">
    <property type="entry name" value="ABC_6TM_MRP7_D2_like"/>
    <property type="match status" value="1"/>
</dbReference>
<feature type="transmembrane region" description="Helical" evidence="10">
    <location>
        <begin position="495"/>
        <end position="513"/>
    </location>
</feature>
<evidence type="ECO:0000259" key="11">
    <source>
        <dbReference type="PROSITE" id="PS50893"/>
    </source>
</evidence>
<accession>A0ABP1FPV7</accession>
<keyword evidence="8 10" id="KW-0472">Membrane</keyword>
<dbReference type="CDD" id="cd18598">
    <property type="entry name" value="ABC_6TM_MRP7_D1_like"/>
    <property type="match status" value="1"/>
</dbReference>
<evidence type="ECO:0000256" key="3">
    <source>
        <dbReference type="ARBA" id="ARBA00022448"/>
    </source>
</evidence>
<dbReference type="PROSITE" id="PS50929">
    <property type="entry name" value="ABC_TM1F"/>
    <property type="match status" value="2"/>
</dbReference>
<evidence type="ECO:0000256" key="8">
    <source>
        <dbReference type="ARBA" id="ARBA00023136"/>
    </source>
</evidence>
<keyword evidence="4 10" id="KW-0812">Transmembrane</keyword>
<keyword evidence="14" id="KW-1185">Reference proteome</keyword>
<dbReference type="InterPro" id="IPR017871">
    <property type="entry name" value="ABC_transporter-like_CS"/>
</dbReference>
<evidence type="ECO:0000256" key="10">
    <source>
        <dbReference type="SAM" id="Phobius"/>
    </source>
</evidence>
<reference evidence="13 14" key="1">
    <citation type="submission" date="2024-06" db="EMBL/GenBank/DDBJ databases">
        <authorList>
            <person name="Kraege A."/>
            <person name="Thomma B."/>
        </authorList>
    </citation>
    <scope>NUCLEOTIDE SEQUENCE [LARGE SCALE GENOMIC DNA]</scope>
</reference>
<feature type="transmembrane region" description="Helical" evidence="10">
    <location>
        <begin position="120"/>
        <end position="138"/>
    </location>
</feature>
<evidence type="ECO:0000256" key="5">
    <source>
        <dbReference type="ARBA" id="ARBA00022741"/>
    </source>
</evidence>
<evidence type="ECO:0000256" key="4">
    <source>
        <dbReference type="ARBA" id="ARBA00022692"/>
    </source>
</evidence>
<evidence type="ECO:0000256" key="7">
    <source>
        <dbReference type="ARBA" id="ARBA00022989"/>
    </source>
</evidence>
<name>A0ABP1FPV7_9CHLO</name>
<feature type="transmembrane region" description="Helical" evidence="10">
    <location>
        <begin position="1082"/>
        <end position="1104"/>
    </location>
</feature>
<feature type="compositionally biased region" description="Polar residues" evidence="9">
    <location>
        <begin position="1777"/>
        <end position="1787"/>
    </location>
</feature>
<feature type="compositionally biased region" description="Polar residues" evidence="9">
    <location>
        <begin position="1688"/>
        <end position="1699"/>
    </location>
</feature>
<feature type="transmembrane region" description="Helical" evidence="10">
    <location>
        <begin position="332"/>
        <end position="351"/>
    </location>
</feature>
<feature type="transmembrane region" description="Helical" evidence="10">
    <location>
        <begin position="1431"/>
        <end position="1452"/>
    </location>
</feature>
<dbReference type="SUPFAM" id="SSF52540">
    <property type="entry name" value="P-loop containing nucleoside triphosphate hydrolases"/>
    <property type="match status" value="2"/>
</dbReference>
<dbReference type="InterPro" id="IPR036640">
    <property type="entry name" value="ABC1_TM_sf"/>
</dbReference>
<evidence type="ECO:0000313" key="13">
    <source>
        <dbReference type="EMBL" id="CAL5221189.1"/>
    </source>
</evidence>
<evidence type="ECO:0000256" key="6">
    <source>
        <dbReference type="ARBA" id="ARBA00022840"/>
    </source>
</evidence>
<feature type="transmembrane region" description="Helical" evidence="10">
    <location>
        <begin position="584"/>
        <end position="606"/>
    </location>
</feature>
<dbReference type="CDD" id="cd03250">
    <property type="entry name" value="ABCC_MRP_domain1"/>
    <property type="match status" value="1"/>
</dbReference>
<evidence type="ECO:0000256" key="2">
    <source>
        <dbReference type="ARBA" id="ARBA00009726"/>
    </source>
</evidence>
<dbReference type="PANTHER" id="PTHR24223:SF330">
    <property type="entry name" value="ATP-BINDING CASSETTE SUB-FAMILY C MEMBER 10"/>
    <property type="match status" value="1"/>
</dbReference>
<feature type="region of interest" description="Disordered" evidence="9">
    <location>
        <begin position="988"/>
        <end position="1017"/>
    </location>
</feature>
<proteinExistence type="inferred from homology"/>
<dbReference type="InterPro" id="IPR003593">
    <property type="entry name" value="AAA+_ATPase"/>
</dbReference>
<feature type="domain" description="ABC transmembrane type-1" evidence="12">
    <location>
        <begin position="1229"/>
        <end position="1494"/>
    </location>
</feature>
<evidence type="ECO:0000259" key="12">
    <source>
        <dbReference type="PROSITE" id="PS50929"/>
    </source>
</evidence>
<dbReference type="InterPro" id="IPR003439">
    <property type="entry name" value="ABC_transporter-like_ATP-bd"/>
</dbReference>
<comment type="subcellular location">
    <subcellularLocation>
        <location evidence="1">Membrane</location>
    </subcellularLocation>
</comment>
<comment type="similarity">
    <text evidence="2">Belongs to the ABC transporter superfamily. ABCC family. Conjugate transporter (TC 3.A.1.208) subfamily.</text>
</comment>
<feature type="domain" description="ABC transmembrane type-1" evidence="12">
    <location>
        <begin position="346"/>
        <end position="640"/>
    </location>
</feature>
<dbReference type="InterPro" id="IPR050173">
    <property type="entry name" value="ABC_transporter_C-like"/>
</dbReference>
<dbReference type="SUPFAM" id="SSF90123">
    <property type="entry name" value="ABC transporter transmembrane region"/>
    <property type="match status" value="2"/>
</dbReference>
<dbReference type="InterPro" id="IPR027417">
    <property type="entry name" value="P-loop_NTPase"/>
</dbReference>
<evidence type="ECO:0000256" key="1">
    <source>
        <dbReference type="ARBA" id="ARBA00004370"/>
    </source>
</evidence>
<comment type="caution">
    <text evidence="13">The sequence shown here is derived from an EMBL/GenBank/DDBJ whole genome shotgun (WGS) entry which is preliminary data.</text>
</comment>
<evidence type="ECO:0000256" key="9">
    <source>
        <dbReference type="SAM" id="MobiDB-lite"/>
    </source>
</evidence>
<feature type="transmembrane region" description="Helical" evidence="10">
    <location>
        <begin position="1240"/>
        <end position="1262"/>
    </location>
</feature>
<dbReference type="Pfam" id="PF00664">
    <property type="entry name" value="ABC_membrane"/>
    <property type="match status" value="2"/>
</dbReference>
<feature type="transmembrane region" description="Helical" evidence="10">
    <location>
        <begin position="88"/>
        <end position="114"/>
    </location>
</feature>
<dbReference type="InterPro" id="IPR011527">
    <property type="entry name" value="ABC1_TM_dom"/>
</dbReference>
<dbReference type="EMBL" id="CAXHTA020000005">
    <property type="protein sequence ID" value="CAL5221189.1"/>
    <property type="molecule type" value="Genomic_DNA"/>
</dbReference>
<keyword evidence="6" id="KW-0067">ATP-binding</keyword>
<dbReference type="Pfam" id="PF00005">
    <property type="entry name" value="ABC_tran"/>
    <property type="match status" value="3"/>
</dbReference>
<feature type="transmembrane region" description="Helical" evidence="10">
    <location>
        <begin position="613"/>
        <end position="635"/>
    </location>
</feature>
<feature type="domain" description="ABC transporter" evidence="11">
    <location>
        <begin position="748"/>
        <end position="997"/>
    </location>
</feature>
<organism evidence="13 14">
    <name type="scientific">Coccomyxa viridis</name>
    <dbReference type="NCBI Taxonomy" id="1274662"/>
    <lineage>
        <taxon>Eukaryota</taxon>
        <taxon>Viridiplantae</taxon>
        <taxon>Chlorophyta</taxon>
        <taxon>core chlorophytes</taxon>
        <taxon>Trebouxiophyceae</taxon>
        <taxon>Trebouxiophyceae incertae sedis</taxon>
        <taxon>Coccomyxaceae</taxon>
        <taxon>Coccomyxa</taxon>
    </lineage>
</organism>
<dbReference type="PROSITE" id="PS50893">
    <property type="entry name" value="ABC_TRANSPORTER_2"/>
    <property type="match status" value="2"/>
</dbReference>
<dbReference type="PANTHER" id="PTHR24223">
    <property type="entry name" value="ATP-BINDING CASSETTE SUB-FAMILY C"/>
    <property type="match status" value="1"/>
</dbReference>
<sequence>MPAMPAQQPVDRNDHDVQVELQSLVWDTQTRVFADCFADAGLIGLSAVAFLIGQAWPCRTSSDPKDQQYGDSSQEGKHILERWRISSLLAGSLVVTWVTFFLLGGILSGFTSIAHHRPHVFIAGALQSVAWLAALVLLQRSRQPQHWLVLATSHLQPIALALVVLPKAIAGAMLSEDIPLAVALGLEVVFVVVMDWQHAVQHALSHEDALQQPLLQGGREEAAQRSPSSLSQLAFSWVTPLISLGSRQQLQHEDMLPLPSALEPQHCRRMMWQQWHQASNSPHLLALCMRCLPSKTVGELSFPDSQAKVHAEEQAKQKGEQTRNLKISLWRALWTGFGWPYISLGLLKLFSDALNFAGPLLLNALLKYLGQGRSHPHHDERPLEQAQFQDMHSALRGFLDRDSAAYGCCLVALLGLTAVLKGVLNTQYSFRRGALACQLRAALSALVFDKTLMVSTADMAGFSAGTVQTMMSVDADRVVNMFFWMHELWSLPLQIVRLAFLGGLAVVLLLVPINKWLAKRIEAATNTKMTFKDLRVKRTGELLRGIHQIKAAAWEPAFVAHIREAREGELQALTVEKYLDALCVYFWAATSILTSIITFTLYALLGYHLTADVVFTSLALFNVLIVPLNGFPWVINGLIEALVSVRRLQRFLSCNDDDSQWQPCPYVPSKAAAREDPRWKDISTDAESMRKSKPWWRLGLGTVRRGNADENASLLPKQALPLSFDVPTFRRQHVTASEMPSGQPACAVLLQDASFAWATQANAEEDSHADEAKQPVSAPVRGWALAQNRDVLRELSLAVPQGSLTAIVGDIGSGKSSLLAAVLGELRGTNGRVKIQGSLAYVPQQPWVMSGTLRDNILFKKQLDEERYRKVLEACALDVDVKALPAGDGTWIGDKGATLSGGQRARLALARAIYQECDIYLLDDVLAAVDASVAALLWERAICGLLRSKTRLVVTHSQRFASRSETVLRLDRGQIAYIGAPSEDPFRLWGPEPSAAQDDVKGKGKALARSWSSPGSNLLEEQHVPSVAATPGDHQKAAAALPTDGISNVESAEKVEAALDAQAQQEEEEEARQEGHVKSQVYLAYGRAAGWTIMVVLAVSFIIMQATQNGSDLWLSYWVSHEHKQRLRLGDAIDLGSPALPMGHCGLVSGRTSALQGSSWTWTGACIPFRQGTDVPLYNISGAPGQNVTALSTYHFGYPSLTNASWSELQKGFWKLGQGLGNMQELWSGIQSKLQPGVRFYLTVLLTIAAANSLFILLRAFSFAKGGLVAAQEMHAALLGAVVRAPLSFFNRTPSGRVLNRFSSDMDTIDDDLPFIMNIFLSEAFEMLGTLVVLVISQPLLAAAFVPLAFIYRWIQAFYRQSSRELRRLSSVARSPVYSGFSEAIDGAPTIRGFSAQAAFSQQNVAGLEVLQRANYAGIAAAQWLSLRLQLLAAAVITIVAALGVVSTAGMLPAFASYHHRRAGAGLIGLSLSYALSITEILNGVLTTSAETEQEMVSVERIQEYIQLPAQAPMLPQLELLPAGGAEQGFGGAGPRSASAGSPAAHWPMPGRVEFMGVVLRYVGQSAPALDGLDLDVPGGSKIGVCGRTGAGKSSVVGALLRLTEIEAGQILIDSMDIRNVRLARLRSAVSVVPQSAFLFEGSVRDNLDPMGRHSDRELIAVLKSTRLWDILCGVSLSQSKGLARTIAAQSPAPQQGSVPQPPRSASRPIQPRSPTAGFLRAGTSPQTPSGSRQGPPLPKSGQRPGQRQSFSAPSTSYMPPPDSPASSLAGSYLGEGSNTGEASTSEAGHGDALRQKRHAPSRYFSERAGTFAEALAGESTGVLFHTGFGGQLLNLRLGENGVGLSQGQQQLLCLARVLLRRPRIVCLDECTASVDPRTAELMQELIAKELSSATIIQIAHRLESVMGCDQVAVMDKGRVVECGPPTRLLGDASSHFSALHSKA</sequence>
<dbReference type="SMART" id="SM00382">
    <property type="entry name" value="AAA"/>
    <property type="match status" value="2"/>
</dbReference>
<gene>
    <name evidence="13" type="primary">g3337</name>
    <name evidence="13" type="ORF">VP750_LOCUS2848</name>
</gene>
<feature type="region of interest" description="Disordered" evidence="9">
    <location>
        <begin position="1686"/>
        <end position="1798"/>
    </location>
</feature>
<protein>
    <submittedName>
        <fullName evidence="13">G3337 protein</fullName>
    </submittedName>
</protein>
<keyword evidence="5" id="KW-0547">Nucleotide-binding</keyword>
<keyword evidence="7 10" id="KW-1133">Transmembrane helix</keyword>
<feature type="domain" description="ABC transporter" evidence="11">
    <location>
        <begin position="1553"/>
        <end position="1942"/>
    </location>
</feature>
<dbReference type="Gene3D" id="1.20.1560.10">
    <property type="entry name" value="ABC transporter type 1, transmembrane domain"/>
    <property type="match status" value="2"/>
</dbReference>
<feature type="transmembrane region" description="Helical" evidence="10">
    <location>
        <begin position="404"/>
        <end position="424"/>
    </location>
</feature>
<feature type="transmembrane region" description="Helical" evidence="10">
    <location>
        <begin position="1340"/>
        <end position="1359"/>
    </location>
</feature>